<sequence length="226" mass="25357">MKKHLLFILLLTQSLANASDSYQSIAEESKNNIPQQTAIYKQDAEKALLAAESLTKNYKREAIFAGNQEKSILITDQQDNYKINDKKKNPSILIFISFSMPEKSIEAYLHDAKKIHASVVIRGLIDNSFQKTFQRMAELLKSSGGNGVELNPIWFKRFDIKTVPAVVVVVDGSPCFKNNTCQKDRDFDVITGDITLASALRILRDRGITKDIARSALEKLQEGSYA</sequence>
<dbReference type="NCBIfam" id="TIGR02742">
    <property type="entry name" value="TrbC_Ftype"/>
    <property type="match status" value="1"/>
</dbReference>
<protein>
    <submittedName>
        <fullName evidence="2">Type-F conjugative transfer system pilin assembly protein TrbC</fullName>
    </submittedName>
</protein>
<dbReference type="RefSeq" id="WP_114835006.1">
    <property type="nucleotide sequence ID" value="NZ_LR699117.1"/>
</dbReference>
<reference evidence="2 3" key="1">
    <citation type="submission" date="2018-07" db="EMBL/GenBank/DDBJ databases">
        <title>Genomic Encyclopedia of Type Strains, Phase IV (KMG-IV): sequencing the most valuable type-strain genomes for metagenomic binning, comparative biology and taxonomic classification.</title>
        <authorList>
            <person name="Goeker M."/>
        </authorList>
    </citation>
    <scope>NUCLEOTIDE SEQUENCE [LARGE SCALE GENOMIC DNA]</scope>
    <source>
        <strain evidence="2 3">DSM 16500</strain>
    </source>
</reference>
<gene>
    <name evidence="2" type="ORF">C8D86_12125</name>
</gene>
<dbReference type="Proteomes" id="UP000254720">
    <property type="component" value="Unassembled WGS sequence"/>
</dbReference>
<dbReference type="OrthoDB" id="6854459at2"/>
<evidence type="ECO:0000313" key="2">
    <source>
        <dbReference type="EMBL" id="RDI41127.1"/>
    </source>
</evidence>
<dbReference type="Pfam" id="PF09673">
    <property type="entry name" value="TrbC_Ftype"/>
    <property type="match status" value="1"/>
</dbReference>
<dbReference type="EMBL" id="QQAX01000021">
    <property type="protein sequence ID" value="RDI41127.1"/>
    <property type="molecule type" value="Genomic_DNA"/>
</dbReference>
<dbReference type="InterPro" id="IPR019106">
    <property type="entry name" value="T4SS_TrbC"/>
</dbReference>
<evidence type="ECO:0000256" key="1">
    <source>
        <dbReference type="SAM" id="SignalP"/>
    </source>
</evidence>
<organism evidence="2 3">
    <name type="scientific">Aquicella lusitana</name>
    <dbReference type="NCBI Taxonomy" id="254246"/>
    <lineage>
        <taxon>Bacteria</taxon>
        <taxon>Pseudomonadati</taxon>
        <taxon>Pseudomonadota</taxon>
        <taxon>Gammaproteobacteria</taxon>
        <taxon>Legionellales</taxon>
        <taxon>Coxiellaceae</taxon>
        <taxon>Aquicella</taxon>
    </lineage>
</organism>
<dbReference type="InterPro" id="IPR014113">
    <property type="entry name" value="T4SS_TrbC_subgr"/>
</dbReference>
<comment type="caution">
    <text evidence="2">The sequence shown here is derived from an EMBL/GenBank/DDBJ whole genome shotgun (WGS) entry which is preliminary data.</text>
</comment>
<dbReference type="AlphaFoldDB" id="A0A370GBQ3"/>
<keyword evidence="1" id="KW-0732">Signal</keyword>
<evidence type="ECO:0000313" key="3">
    <source>
        <dbReference type="Proteomes" id="UP000254720"/>
    </source>
</evidence>
<accession>A0A370GBQ3</accession>
<name>A0A370GBQ3_9COXI</name>
<feature type="signal peptide" evidence="1">
    <location>
        <begin position="1"/>
        <end position="18"/>
    </location>
</feature>
<proteinExistence type="predicted"/>
<keyword evidence="3" id="KW-1185">Reference proteome</keyword>
<feature type="chain" id="PRO_5016639071" evidence="1">
    <location>
        <begin position="19"/>
        <end position="226"/>
    </location>
</feature>